<dbReference type="Proteomes" id="UP000533598">
    <property type="component" value="Unassembled WGS sequence"/>
</dbReference>
<proteinExistence type="predicted"/>
<dbReference type="RefSeq" id="WP_185005717.1">
    <property type="nucleotide sequence ID" value="NZ_BAAAUI010000019.1"/>
</dbReference>
<dbReference type="AlphaFoldDB" id="A0A7W7CF67"/>
<evidence type="ECO:0000313" key="1">
    <source>
        <dbReference type="EMBL" id="MBB4680039.1"/>
    </source>
</evidence>
<protein>
    <submittedName>
        <fullName evidence="1">Uncharacterized protein</fullName>
    </submittedName>
</protein>
<sequence length="171" mass="18362">MESQEPEARVRAALAELVPTFGPPVVLTPLTVVPSTELVNRGHGLRRKVGMAFTVALGLLEGLFGGADGADAKGRHMPPTGFTHTDAGRFVGFDEEIEQLERWVVSDGATVALLEEDEDDFALRWHSVADARPQAEDVGGDVPYLRLVFADTSQVGLRLSAEERATVLAAL</sequence>
<accession>A0A7W7CF67</accession>
<evidence type="ECO:0000313" key="2">
    <source>
        <dbReference type="Proteomes" id="UP000533598"/>
    </source>
</evidence>
<keyword evidence="2" id="KW-1185">Reference proteome</keyword>
<reference evidence="1 2" key="1">
    <citation type="submission" date="2020-08" db="EMBL/GenBank/DDBJ databases">
        <title>Sequencing the genomes of 1000 actinobacteria strains.</title>
        <authorList>
            <person name="Klenk H.-P."/>
        </authorList>
    </citation>
    <scope>NUCLEOTIDE SEQUENCE [LARGE SCALE GENOMIC DNA]</scope>
    <source>
        <strain evidence="1 2">DSM 44230</strain>
    </source>
</reference>
<dbReference type="EMBL" id="JACHMH010000001">
    <property type="protein sequence ID" value="MBB4680039.1"/>
    <property type="molecule type" value="Genomic_DNA"/>
</dbReference>
<gene>
    <name evidence="1" type="ORF">HNR67_006157</name>
</gene>
<comment type="caution">
    <text evidence="1">The sequence shown here is derived from an EMBL/GenBank/DDBJ whole genome shotgun (WGS) entry which is preliminary data.</text>
</comment>
<name>A0A7W7CF67_9PSEU</name>
<organism evidence="1 2">
    <name type="scientific">Crossiella cryophila</name>
    <dbReference type="NCBI Taxonomy" id="43355"/>
    <lineage>
        <taxon>Bacteria</taxon>
        <taxon>Bacillati</taxon>
        <taxon>Actinomycetota</taxon>
        <taxon>Actinomycetes</taxon>
        <taxon>Pseudonocardiales</taxon>
        <taxon>Pseudonocardiaceae</taxon>
        <taxon>Crossiella</taxon>
    </lineage>
</organism>